<gene>
    <name evidence="1" type="ORF">WJX72_012190</name>
</gene>
<evidence type="ECO:0000313" key="2">
    <source>
        <dbReference type="Proteomes" id="UP001489004"/>
    </source>
</evidence>
<dbReference type="Proteomes" id="UP001489004">
    <property type="component" value="Unassembled WGS sequence"/>
</dbReference>
<sequence>MPDTGTPLLTAADLAVLAAANLPSDVKARVLQAAAQPVPLTPADLRAIADANLPLDVMARIMTWAALSMAVASGAATCSSAAQAADHQQGDAAAEDGASHALCAADQASSEGVVKERVNLLTQRLPRDQHIRCMRSGTQARRQ</sequence>
<accession>A0AAW1R9L5</accession>
<proteinExistence type="predicted"/>
<comment type="caution">
    <text evidence="1">The sequence shown here is derived from an EMBL/GenBank/DDBJ whole genome shotgun (WGS) entry which is preliminary data.</text>
</comment>
<dbReference type="EMBL" id="JALJOR010000001">
    <property type="protein sequence ID" value="KAK9830519.1"/>
    <property type="molecule type" value="Genomic_DNA"/>
</dbReference>
<evidence type="ECO:0000313" key="1">
    <source>
        <dbReference type="EMBL" id="KAK9830519.1"/>
    </source>
</evidence>
<keyword evidence="2" id="KW-1185">Reference proteome</keyword>
<reference evidence="1 2" key="1">
    <citation type="journal article" date="2024" name="Nat. Commun.">
        <title>Phylogenomics reveals the evolutionary origins of lichenization in chlorophyte algae.</title>
        <authorList>
            <person name="Puginier C."/>
            <person name="Libourel C."/>
            <person name="Otte J."/>
            <person name="Skaloud P."/>
            <person name="Haon M."/>
            <person name="Grisel S."/>
            <person name="Petersen M."/>
            <person name="Berrin J.G."/>
            <person name="Delaux P.M."/>
            <person name="Dal Grande F."/>
            <person name="Keller J."/>
        </authorList>
    </citation>
    <scope>NUCLEOTIDE SEQUENCE [LARGE SCALE GENOMIC DNA]</scope>
    <source>
        <strain evidence="1 2">SAG 2043</strain>
    </source>
</reference>
<organism evidence="1 2">
    <name type="scientific">[Myrmecia] bisecta</name>
    <dbReference type="NCBI Taxonomy" id="41462"/>
    <lineage>
        <taxon>Eukaryota</taxon>
        <taxon>Viridiplantae</taxon>
        <taxon>Chlorophyta</taxon>
        <taxon>core chlorophytes</taxon>
        <taxon>Trebouxiophyceae</taxon>
        <taxon>Trebouxiales</taxon>
        <taxon>Trebouxiaceae</taxon>
        <taxon>Myrmecia</taxon>
    </lineage>
</organism>
<name>A0AAW1R9L5_9CHLO</name>
<protein>
    <submittedName>
        <fullName evidence="1">Uncharacterized protein</fullName>
    </submittedName>
</protein>
<dbReference type="AlphaFoldDB" id="A0AAW1R9L5"/>